<evidence type="ECO:0000256" key="1">
    <source>
        <dbReference type="ARBA" id="ARBA00004141"/>
    </source>
</evidence>
<name>A0A9P6NSF1_9BASI</name>
<dbReference type="OrthoDB" id="2533084at2759"/>
<evidence type="ECO:0000313" key="8">
    <source>
        <dbReference type="Proteomes" id="UP000886653"/>
    </source>
</evidence>
<evidence type="ECO:0000256" key="4">
    <source>
        <dbReference type="ARBA" id="ARBA00023136"/>
    </source>
</evidence>
<dbReference type="InterPro" id="IPR011701">
    <property type="entry name" value="MFS"/>
</dbReference>
<dbReference type="InterPro" id="IPR020846">
    <property type="entry name" value="MFS_dom"/>
</dbReference>
<feature type="transmembrane region" description="Helical" evidence="5">
    <location>
        <begin position="189"/>
        <end position="210"/>
    </location>
</feature>
<keyword evidence="8" id="KW-1185">Reference proteome</keyword>
<feature type="transmembrane region" description="Helical" evidence="5">
    <location>
        <begin position="222"/>
        <end position="246"/>
    </location>
</feature>
<keyword evidence="4 5" id="KW-0472">Membrane</keyword>
<dbReference type="PANTHER" id="PTHR23502">
    <property type="entry name" value="MAJOR FACILITATOR SUPERFAMILY"/>
    <property type="match status" value="1"/>
</dbReference>
<feature type="transmembrane region" description="Helical" evidence="5">
    <location>
        <begin position="329"/>
        <end position="350"/>
    </location>
</feature>
<proteinExistence type="predicted"/>
<feature type="transmembrane region" description="Helical" evidence="5">
    <location>
        <begin position="252"/>
        <end position="272"/>
    </location>
</feature>
<dbReference type="EMBL" id="MU167234">
    <property type="protein sequence ID" value="KAG0148711.1"/>
    <property type="molecule type" value="Genomic_DNA"/>
</dbReference>
<dbReference type="Gene3D" id="1.20.1250.20">
    <property type="entry name" value="MFS general substrate transporter like domains"/>
    <property type="match status" value="1"/>
</dbReference>
<comment type="subcellular location">
    <subcellularLocation>
        <location evidence="1">Membrane</location>
        <topology evidence="1">Multi-pass membrane protein</topology>
    </subcellularLocation>
</comment>
<dbReference type="AlphaFoldDB" id="A0A9P6NSF1"/>
<evidence type="ECO:0000256" key="3">
    <source>
        <dbReference type="ARBA" id="ARBA00022989"/>
    </source>
</evidence>
<dbReference type="GO" id="GO:0005886">
    <property type="term" value="C:plasma membrane"/>
    <property type="evidence" value="ECO:0007669"/>
    <property type="project" value="TreeGrafter"/>
</dbReference>
<dbReference type="Proteomes" id="UP000886653">
    <property type="component" value="Unassembled WGS sequence"/>
</dbReference>
<protein>
    <recommendedName>
        <fullName evidence="6">Major facilitator superfamily (MFS) profile domain-containing protein</fullName>
    </recommendedName>
</protein>
<evidence type="ECO:0000313" key="7">
    <source>
        <dbReference type="EMBL" id="KAG0148711.1"/>
    </source>
</evidence>
<dbReference type="Pfam" id="PF07690">
    <property type="entry name" value="MFS_1"/>
    <property type="match status" value="1"/>
</dbReference>
<feature type="transmembrane region" description="Helical" evidence="5">
    <location>
        <begin position="439"/>
        <end position="464"/>
    </location>
</feature>
<feature type="transmembrane region" description="Helical" evidence="5">
    <location>
        <begin position="370"/>
        <end position="391"/>
    </location>
</feature>
<evidence type="ECO:0000259" key="6">
    <source>
        <dbReference type="PROSITE" id="PS50850"/>
    </source>
</evidence>
<reference evidence="7" key="1">
    <citation type="submission" date="2013-11" db="EMBL/GenBank/DDBJ databases">
        <title>Genome sequence of the fusiform rust pathogen reveals effectors for host alternation and coevolution with pine.</title>
        <authorList>
            <consortium name="DOE Joint Genome Institute"/>
            <person name="Smith K."/>
            <person name="Pendleton A."/>
            <person name="Kubisiak T."/>
            <person name="Anderson C."/>
            <person name="Salamov A."/>
            <person name="Aerts A."/>
            <person name="Riley R."/>
            <person name="Clum A."/>
            <person name="Lindquist E."/>
            <person name="Ence D."/>
            <person name="Campbell M."/>
            <person name="Kronenberg Z."/>
            <person name="Feau N."/>
            <person name="Dhillon B."/>
            <person name="Hamelin R."/>
            <person name="Burleigh J."/>
            <person name="Smith J."/>
            <person name="Yandell M."/>
            <person name="Nelson C."/>
            <person name="Grigoriev I."/>
            <person name="Davis J."/>
        </authorList>
    </citation>
    <scope>NUCLEOTIDE SEQUENCE</scope>
    <source>
        <strain evidence="7">G11</strain>
    </source>
</reference>
<dbReference type="SUPFAM" id="SSF103473">
    <property type="entry name" value="MFS general substrate transporter"/>
    <property type="match status" value="1"/>
</dbReference>
<dbReference type="GO" id="GO:0022857">
    <property type="term" value="F:transmembrane transporter activity"/>
    <property type="evidence" value="ECO:0007669"/>
    <property type="project" value="InterPro"/>
</dbReference>
<feature type="transmembrane region" description="Helical" evidence="5">
    <location>
        <begin position="164"/>
        <end position="183"/>
    </location>
</feature>
<keyword evidence="3 5" id="KW-1133">Transmembrane helix</keyword>
<evidence type="ECO:0000256" key="5">
    <source>
        <dbReference type="SAM" id="Phobius"/>
    </source>
</evidence>
<feature type="transmembrane region" description="Helical" evidence="5">
    <location>
        <begin position="504"/>
        <end position="524"/>
    </location>
</feature>
<comment type="caution">
    <text evidence="7">The sequence shown here is derived from an EMBL/GenBank/DDBJ whole genome shotgun (WGS) entry which is preliminary data.</text>
</comment>
<feature type="transmembrane region" description="Helical" evidence="5">
    <location>
        <begin position="96"/>
        <end position="120"/>
    </location>
</feature>
<dbReference type="PANTHER" id="PTHR23502:SF22">
    <property type="entry name" value="MAJOR FACILITATOR SUPERFAMILY (MFS) PROFILE DOMAIN-CONTAINING PROTEIN"/>
    <property type="match status" value="1"/>
</dbReference>
<evidence type="ECO:0000256" key="2">
    <source>
        <dbReference type="ARBA" id="ARBA00022692"/>
    </source>
</evidence>
<feature type="transmembrane region" description="Helical" evidence="5">
    <location>
        <begin position="140"/>
        <end position="157"/>
    </location>
</feature>
<dbReference type="PROSITE" id="PS50850">
    <property type="entry name" value="MFS"/>
    <property type="match status" value="1"/>
</dbReference>
<feature type="transmembrane region" description="Helical" evidence="5">
    <location>
        <begin position="476"/>
        <end position="492"/>
    </location>
</feature>
<keyword evidence="2 5" id="KW-0812">Transmembrane</keyword>
<sequence>MGNQSNVDYYSSQSDNTTDAYTTKKLEGPQTISELNLCYTRGQGKLVIDPLEAEAEFGKELAQKLKLDKSGTVVLWPQPDDSPDDPQNWSPRQKMIILVILTMAAFVPDSTSAVGIAALFNLANEYNTTPGVVNDVSSNWSIFLLGPGGIVAVLFARRYGRLPILFWSQVIGLAFLIGCAVAPTLPVFAAMRCLSSFFATAPQVMGLYVVNDLYPFHEQARMLNLWTCGYIISPFVSPWLFGYLTASIYYRWAYWIAIIYMSIVVVLIAVFMEETIYDRFSTVKSGRSQGFHARFKSLIGVTGFHTAKYRESWGEVVWSIVQLLGKPHLLAVLLYLGIIFGFAIGINVTNPVFVLSAPPLGYGLSAYASASLYATPVVAVILGEVLGRYLNDFLANRLTRRNKGIFEPEMRLWTLYVGLPPFIVGFVLLGAAFEKKLHLAILVLGWGLAQIAVMISTVACYNYANNAFAFPGEISALLNQARILGGFAIPYFQVEWASSRGALQTFGCEAAIVAGLFILVVPVLQLKGKTLRAKFASTPSSLPDIQTPK</sequence>
<gene>
    <name evidence="7" type="ORF">CROQUDRAFT_654544</name>
</gene>
<feature type="transmembrane region" description="Helical" evidence="5">
    <location>
        <begin position="412"/>
        <end position="433"/>
    </location>
</feature>
<feature type="domain" description="Major facilitator superfamily (MFS) profile" evidence="6">
    <location>
        <begin position="97"/>
        <end position="525"/>
    </location>
</feature>
<accession>A0A9P6NSF1</accession>
<dbReference type="InterPro" id="IPR036259">
    <property type="entry name" value="MFS_trans_sf"/>
</dbReference>
<organism evidence="7 8">
    <name type="scientific">Cronartium quercuum f. sp. fusiforme G11</name>
    <dbReference type="NCBI Taxonomy" id="708437"/>
    <lineage>
        <taxon>Eukaryota</taxon>
        <taxon>Fungi</taxon>
        <taxon>Dikarya</taxon>
        <taxon>Basidiomycota</taxon>
        <taxon>Pucciniomycotina</taxon>
        <taxon>Pucciniomycetes</taxon>
        <taxon>Pucciniales</taxon>
        <taxon>Coleosporiaceae</taxon>
        <taxon>Cronartium</taxon>
    </lineage>
</organism>